<feature type="region of interest" description="Disordered" evidence="1">
    <location>
        <begin position="504"/>
        <end position="548"/>
    </location>
</feature>
<dbReference type="EMBL" id="CAXHTA020000017">
    <property type="protein sequence ID" value="CAL5227906.1"/>
    <property type="molecule type" value="Genomic_DNA"/>
</dbReference>
<evidence type="ECO:0000256" key="1">
    <source>
        <dbReference type="SAM" id="MobiDB-lite"/>
    </source>
</evidence>
<keyword evidence="3" id="KW-1185">Reference proteome</keyword>
<evidence type="ECO:0000313" key="2">
    <source>
        <dbReference type="EMBL" id="CAL5227906.1"/>
    </source>
</evidence>
<feature type="region of interest" description="Disordered" evidence="1">
    <location>
        <begin position="476"/>
        <end position="495"/>
    </location>
</feature>
<feature type="compositionally biased region" description="Polar residues" evidence="1">
    <location>
        <begin position="507"/>
        <end position="518"/>
    </location>
</feature>
<dbReference type="InterPro" id="IPR011989">
    <property type="entry name" value="ARM-like"/>
</dbReference>
<dbReference type="Gene3D" id="1.25.10.10">
    <property type="entry name" value="Leucine-rich Repeat Variant"/>
    <property type="match status" value="1"/>
</dbReference>
<organism evidence="2 3">
    <name type="scientific">Coccomyxa viridis</name>
    <dbReference type="NCBI Taxonomy" id="1274662"/>
    <lineage>
        <taxon>Eukaryota</taxon>
        <taxon>Viridiplantae</taxon>
        <taxon>Chlorophyta</taxon>
        <taxon>core chlorophytes</taxon>
        <taxon>Trebouxiophyceae</taxon>
        <taxon>Trebouxiophyceae incertae sedis</taxon>
        <taxon>Coccomyxaceae</taxon>
        <taxon>Coccomyxa</taxon>
    </lineage>
</organism>
<feature type="compositionally biased region" description="Basic and acidic residues" evidence="1">
    <location>
        <begin position="531"/>
        <end position="540"/>
    </location>
</feature>
<reference evidence="2 3" key="1">
    <citation type="submission" date="2024-06" db="EMBL/GenBank/DDBJ databases">
        <authorList>
            <person name="Kraege A."/>
            <person name="Thomma B."/>
        </authorList>
    </citation>
    <scope>NUCLEOTIDE SEQUENCE [LARGE SCALE GENOMIC DNA]</scope>
</reference>
<proteinExistence type="predicted"/>
<protein>
    <submittedName>
        <fullName evidence="2">G10949 protein</fullName>
    </submittedName>
</protein>
<gene>
    <name evidence="2" type="primary">g10949</name>
    <name evidence="2" type="ORF">VP750_LOCUS9812</name>
</gene>
<evidence type="ECO:0000313" key="3">
    <source>
        <dbReference type="Proteomes" id="UP001497392"/>
    </source>
</evidence>
<name>A0ABP1GAW5_9CHLO</name>
<sequence length="711" mass="76012">MSSHDGCSDRDAENKAQRRQLKRLYNELHLTGKVALHEQPERQQAFLHKLNQCANGYLDLEAQLSQAMLQGMVHKMTANLATQTVDNLTLQNKALLACEWYRDTQLTFSAMGPCQMSPEDRGTIAAIKSLGRMDASFSAHISTLLDLARQAAAGGGLPDIAKQPLIDLFVQFIAQHLPLYTDLVQQAQRGDLTQHATAGAYSMLFAEWAWGCSAVISLGGQESDAIMSALIHMAGYPAQDIATMAVPFWQLYTSLGYTELQQQKAGMRLCQLVLSVRQGLQHSYRLDAFEPQHLESLVLRRQAMTQTLLQAFGVLNANTSLGLLQIAVQDYITAIAPNGLLTSSWKDADWRPAEASLWAMNLMSSLAGGIDVGHPALIGIFEAVGLLPSEACAFLQLAAFTSVAGWANWLARLWHAAGCAACPLLDRIFYLLQSVPETSGAYQAATGARQTLDGACHLALIAQQCLAAQNAQAPMSSSNVQPRKGSSPGGESVLESFDSMGTEEFDTNTSLAETQSETACPDDEASAESRTCPDHQHEVQASEDLEASDTLGQSDILSELETDTCLPDTAATGVNATTQAPSFDLTAACSGAVAWGPSSSEQEADGQAAPGHEDFSAAAEDINPETLQAAIQCSSAPAAEDTLAQDEAAGSRTAPTTAKLSGLQSLEDWVENGTMFDQAIPQAASGTGTFRLLPMLRKVFLGPWVGRAAQS</sequence>
<accession>A0ABP1GAW5</accession>
<dbReference type="Proteomes" id="UP001497392">
    <property type="component" value="Unassembled WGS sequence"/>
</dbReference>
<comment type="caution">
    <text evidence="2">The sequence shown here is derived from an EMBL/GenBank/DDBJ whole genome shotgun (WGS) entry which is preliminary data.</text>
</comment>